<dbReference type="EMBL" id="CP020028">
    <property type="protein sequence ID" value="ASR45776.1"/>
    <property type="molecule type" value="Genomic_DNA"/>
</dbReference>
<dbReference type="KEGG" id="pkb:B4V02_03205"/>
<dbReference type="OrthoDB" id="2664949at2"/>
<reference evidence="1 2" key="1">
    <citation type="submission" date="2017-03" db="EMBL/GenBank/DDBJ databases">
        <title>Complete genome sequence of Paenibacillus Kribbensis producing bioflocculants.</title>
        <authorList>
            <person name="Lee H.-G."/>
            <person name="Oh H.-M."/>
        </authorList>
    </citation>
    <scope>NUCLEOTIDE SEQUENCE [LARGE SCALE GENOMIC DNA]</scope>
    <source>
        <strain evidence="1 2">AM49</strain>
    </source>
</reference>
<organism evidence="1 2">
    <name type="scientific">Paenibacillus kribbensis</name>
    <dbReference type="NCBI Taxonomy" id="172713"/>
    <lineage>
        <taxon>Bacteria</taxon>
        <taxon>Bacillati</taxon>
        <taxon>Bacillota</taxon>
        <taxon>Bacilli</taxon>
        <taxon>Bacillales</taxon>
        <taxon>Paenibacillaceae</taxon>
        <taxon>Paenibacillus</taxon>
    </lineage>
</organism>
<protein>
    <submittedName>
        <fullName evidence="1">Uncharacterized protein</fullName>
    </submittedName>
</protein>
<sequence length="106" mass="12522">MSLNSLSIFDIAFVTPHGICFQQVFYTCSRAIREKWFERALKEGGWNLSIRYTPTDLKSIYIRNEFEDYEECRLVVKESLQGLNIETYLQSVQLMKLAKEILKDYP</sequence>
<proteinExistence type="predicted"/>
<accession>A0A222WI56</accession>
<gene>
    <name evidence="1" type="ORF">B4V02_03205</name>
</gene>
<dbReference type="Proteomes" id="UP000214666">
    <property type="component" value="Chromosome"/>
</dbReference>
<name>A0A222WI56_9BACL</name>
<dbReference type="RefSeq" id="WP_094153705.1">
    <property type="nucleotide sequence ID" value="NZ_CP020028.1"/>
</dbReference>
<evidence type="ECO:0000313" key="2">
    <source>
        <dbReference type="Proteomes" id="UP000214666"/>
    </source>
</evidence>
<evidence type="ECO:0000313" key="1">
    <source>
        <dbReference type="EMBL" id="ASR45776.1"/>
    </source>
</evidence>
<keyword evidence="2" id="KW-1185">Reference proteome</keyword>
<dbReference type="AlphaFoldDB" id="A0A222WI56"/>